<evidence type="ECO:0000313" key="1">
    <source>
        <dbReference type="EMBL" id="CAG7864166.1"/>
    </source>
</evidence>
<reference evidence="1 2" key="1">
    <citation type="submission" date="2021-07" db="EMBL/GenBank/DDBJ databases">
        <authorList>
            <consortium name="Genoscope - CEA"/>
            <person name="William W."/>
        </authorList>
    </citation>
    <scope>NUCLEOTIDE SEQUENCE [LARGE SCALE GENOMIC DNA]</scope>
</reference>
<proteinExistence type="predicted"/>
<evidence type="ECO:0000313" key="2">
    <source>
        <dbReference type="Proteomes" id="UP000694005"/>
    </source>
</evidence>
<gene>
    <name evidence="1" type="ORF">BRAPAZ1V2_A09P46330.2</name>
</gene>
<dbReference type="Proteomes" id="UP000694005">
    <property type="component" value="Chromosome A09"/>
</dbReference>
<dbReference type="Gramene" id="A09p46330.2_BraZ1">
    <property type="protein sequence ID" value="A09p46330.2_BraZ1.CDS.1"/>
    <property type="gene ID" value="A09g46330.2_BraZ1"/>
</dbReference>
<protein>
    <submittedName>
        <fullName evidence="1">Uncharacterized protein</fullName>
    </submittedName>
</protein>
<dbReference type="AlphaFoldDB" id="A0A8D9G145"/>
<dbReference type="EMBL" id="LS974625">
    <property type="protein sequence ID" value="CAG7864166.1"/>
    <property type="molecule type" value="Genomic_DNA"/>
</dbReference>
<organism evidence="1 2">
    <name type="scientific">Brassica campestris</name>
    <name type="common">Field mustard</name>
    <dbReference type="NCBI Taxonomy" id="3711"/>
    <lineage>
        <taxon>Eukaryota</taxon>
        <taxon>Viridiplantae</taxon>
        <taxon>Streptophyta</taxon>
        <taxon>Embryophyta</taxon>
        <taxon>Tracheophyta</taxon>
        <taxon>Spermatophyta</taxon>
        <taxon>Magnoliopsida</taxon>
        <taxon>eudicotyledons</taxon>
        <taxon>Gunneridae</taxon>
        <taxon>Pentapetalae</taxon>
        <taxon>rosids</taxon>
        <taxon>malvids</taxon>
        <taxon>Brassicales</taxon>
        <taxon>Brassicaceae</taxon>
        <taxon>Brassiceae</taxon>
        <taxon>Brassica</taxon>
    </lineage>
</organism>
<dbReference type="PROSITE" id="PS51257">
    <property type="entry name" value="PROKAR_LIPOPROTEIN"/>
    <property type="match status" value="1"/>
</dbReference>
<name>A0A8D9G145_BRACM</name>
<accession>A0A8D9G145</accession>
<sequence length="47" mass="5308">MKQLEFMQLLVYPFVVSCILSESSDSLLALSPLASSPGFRFRFLLII</sequence>